<dbReference type="EMBL" id="JAHMHR010000029">
    <property type="protein sequence ID" value="KAK1673835.1"/>
    <property type="molecule type" value="Genomic_DNA"/>
</dbReference>
<dbReference type="RefSeq" id="XP_060427838.1">
    <property type="nucleotide sequence ID" value="XM_060575294.1"/>
</dbReference>
<dbReference type="GeneID" id="85459820"/>
<name>A0AAJ0AIH9_9PEZI</name>
<feature type="non-terminal residue" evidence="1">
    <location>
        <position position="1"/>
    </location>
</feature>
<proteinExistence type="predicted"/>
<accession>A0AAJ0AIH9</accession>
<protein>
    <submittedName>
        <fullName evidence="1">Uncharacterized protein</fullName>
    </submittedName>
</protein>
<dbReference type="Proteomes" id="UP001224890">
    <property type="component" value="Unassembled WGS sequence"/>
</dbReference>
<evidence type="ECO:0000313" key="2">
    <source>
        <dbReference type="Proteomes" id="UP001224890"/>
    </source>
</evidence>
<organism evidence="1 2">
    <name type="scientific">Colletotrichum godetiae</name>
    <dbReference type="NCBI Taxonomy" id="1209918"/>
    <lineage>
        <taxon>Eukaryota</taxon>
        <taxon>Fungi</taxon>
        <taxon>Dikarya</taxon>
        <taxon>Ascomycota</taxon>
        <taxon>Pezizomycotina</taxon>
        <taxon>Sordariomycetes</taxon>
        <taxon>Hypocreomycetidae</taxon>
        <taxon>Glomerellales</taxon>
        <taxon>Glomerellaceae</taxon>
        <taxon>Colletotrichum</taxon>
        <taxon>Colletotrichum acutatum species complex</taxon>
    </lineage>
</organism>
<comment type="caution">
    <text evidence="1">The sequence shown here is derived from an EMBL/GenBank/DDBJ whole genome shotgun (WGS) entry which is preliminary data.</text>
</comment>
<keyword evidence="2" id="KW-1185">Reference proteome</keyword>
<dbReference type="AlphaFoldDB" id="A0AAJ0AIH9"/>
<evidence type="ECO:0000313" key="1">
    <source>
        <dbReference type="EMBL" id="KAK1673835.1"/>
    </source>
</evidence>
<reference evidence="1" key="1">
    <citation type="submission" date="2021-06" db="EMBL/GenBank/DDBJ databases">
        <title>Comparative genomics, transcriptomics and evolutionary studies reveal genomic signatures of adaptation to plant cell wall in hemibiotrophic fungi.</title>
        <authorList>
            <consortium name="DOE Joint Genome Institute"/>
            <person name="Baroncelli R."/>
            <person name="Diaz J.F."/>
            <person name="Benocci T."/>
            <person name="Peng M."/>
            <person name="Battaglia E."/>
            <person name="Haridas S."/>
            <person name="Andreopoulos W."/>
            <person name="Labutti K."/>
            <person name="Pangilinan J."/>
            <person name="Floch G.L."/>
            <person name="Makela M.R."/>
            <person name="Henrissat B."/>
            <person name="Grigoriev I.V."/>
            <person name="Crouch J.A."/>
            <person name="De Vries R.P."/>
            <person name="Sukno S.A."/>
            <person name="Thon M.R."/>
        </authorList>
    </citation>
    <scope>NUCLEOTIDE SEQUENCE</scope>
    <source>
        <strain evidence="1">CBS 193.32</strain>
    </source>
</reference>
<gene>
    <name evidence="1" type="ORF">BDP55DRAFT_669408</name>
</gene>
<sequence>MLPSGEYGKFVINKHLGRIESAPEPMLLYMEALLHAYTSSPFPDPLTRRAGTEEALQWLSSGICQPWSPLHGGPVQVLFQIA</sequence>